<comment type="catalytic activity">
    <reaction evidence="8">
        <text>L-histidyl-[protein] + UTP = N(tele)-(5'-uridylyl)-L-histidyl-[protein] + diphosphate</text>
        <dbReference type="Rhea" id="RHEA:83891"/>
        <dbReference type="Rhea" id="RHEA-COMP:9745"/>
        <dbReference type="Rhea" id="RHEA-COMP:20239"/>
        <dbReference type="ChEBI" id="CHEBI:29979"/>
        <dbReference type="ChEBI" id="CHEBI:33019"/>
        <dbReference type="ChEBI" id="CHEBI:46398"/>
        <dbReference type="ChEBI" id="CHEBI:233474"/>
    </reaction>
</comment>
<name>A0A8F3IHJ3_9PROT</name>
<reference evidence="10" key="2">
    <citation type="submission" date="2021-02" db="EMBL/GenBank/DDBJ databases">
        <title>Comparative genomics of Ferrovum myxofaciens strains, predominant extremophile bacteria forming large biofilm stalactites in acid mine ecosystems.</title>
        <authorList>
            <person name="Burkartova K."/>
            <person name="Ridl J."/>
            <person name="Pajer P."/>
            <person name="Falteisek L."/>
        </authorList>
    </citation>
    <scope>NUCLEOTIDE SEQUENCE</scope>
    <source>
        <strain evidence="10">MI1III</strain>
    </source>
</reference>
<keyword evidence="7 8" id="KW-0460">Magnesium</keyword>
<protein>
    <recommendedName>
        <fullName evidence="8">Protein nucleotidyltransferase YdiU</fullName>
        <ecNumber evidence="8">2.7.7.-</ecNumber>
    </recommendedName>
    <alternativeName>
        <fullName evidence="8">Protein adenylyltransferase YdiU</fullName>
        <ecNumber evidence="8">2.7.7.108</ecNumber>
    </alternativeName>
    <alternativeName>
        <fullName evidence="8">Protein uridylyltransferase YdiU</fullName>
        <ecNumber evidence="8">2.7.7.-</ecNumber>
    </alternativeName>
</protein>
<reference evidence="9 11" key="1">
    <citation type="submission" date="2016-01" db="EMBL/GenBank/DDBJ databases">
        <title>Genome sequence of the acidophilic iron oxidising Ferrovum strain Z-31.</title>
        <authorList>
            <person name="Poehlein A."/>
            <person name="Ullrich S.R."/>
            <person name="Schloemann M."/>
            <person name="Muehling M."/>
            <person name="Daniel R."/>
        </authorList>
    </citation>
    <scope>NUCLEOTIDE SEQUENCE [LARGE SCALE GENOMIC DNA]</scope>
    <source>
        <strain evidence="9 11">Z-31</strain>
    </source>
</reference>
<dbReference type="EMBL" id="LRRD01000030">
    <property type="protein sequence ID" value="KXW57953.1"/>
    <property type="molecule type" value="Genomic_DNA"/>
</dbReference>
<keyword evidence="2 8" id="KW-0808">Transferase</keyword>
<feature type="binding site" evidence="8">
    <location>
        <position position="91"/>
    </location>
    <ligand>
        <name>ATP</name>
        <dbReference type="ChEBI" id="CHEBI:30616"/>
    </ligand>
</feature>
<comment type="cofactor">
    <cofactor evidence="8">
        <name>Mg(2+)</name>
        <dbReference type="ChEBI" id="CHEBI:18420"/>
    </cofactor>
    <cofactor evidence="8">
        <name>Mn(2+)</name>
        <dbReference type="ChEBI" id="CHEBI:29035"/>
    </cofactor>
</comment>
<dbReference type="PANTHER" id="PTHR32057">
    <property type="entry name" value="PROTEIN ADENYLYLTRANSFERASE SELO, MITOCHONDRIAL"/>
    <property type="match status" value="1"/>
</dbReference>
<evidence type="ECO:0000313" key="11">
    <source>
        <dbReference type="Proteomes" id="UP000075653"/>
    </source>
</evidence>
<feature type="active site" description="Proton acceptor" evidence="8">
    <location>
        <position position="247"/>
    </location>
</feature>
<keyword evidence="4 8" id="KW-0479">Metal-binding</keyword>
<organism evidence="9 11">
    <name type="scientific">Ferrovum myxofaciens</name>
    <dbReference type="NCBI Taxonomy" id="416213"/>
    <lineage>
        <taxon>Bacteria</taxon>
        <taxon>Pseudomonadati</taxon>
        <taxon>Pseudomonadota</taxon>
        <taxon>Betaproteobacteria</taxon>
        <taxon>Ferrovales</taxon>
        <taxon>Ferrovaceae</taxon>
        <taxon>Ferrovum</taxon>
    </lineage>
</organism>
<dbReference type="EMBL" id="CP071137">
    <property type="protein sequence ID" value="QWY76266.1"/>
    <property type="molecule type" value="Genomic_DNA"/>
</dbReference>
<dbReference type="AlphaFoldDB" id="A0A8F3IHJ3"/>
<sequence>MDTTLSPRDFFQPPLWHDWGEGFVHQTRCEGLPDPQWGLWNSTLAQELGLPENPTPEASAFFSGNGPQVPWCSAYAGHQFGQWAGLLGDGRAHTLGRVPSGNQEIQLKGAGVTPYSRRGDGRAVLRSSLREYLGSEAMAGLGIPTTRALALMTSSLPVWRETRETAAILARVAPSFLRFGHVEHLAWNDFPAELQRLLDLLMTFHYPSARAQSNPVLTVLEGVVERTAHLMAAWQSVGFCHGVMNTDNMSLLGLTLDYGPFAFLDRFDPHFIVNHSDQEGRYAYDQQPWIGAWNCAALGSALSALINDAEGIQTVLGRYSSQFSNALLNRFRSKLGWRKPLPEDQSLVKSLRALLHQNQVDFTRFFRFLAQDEVQAEPARLEHEEEFQGPSAWTEWVGAYRERCAREESAAWVRAQGMRAINPKYVLRTYLAELAIRQAQQGDFAMARNLESVLRTPCDEHPEFSAWALAPPDWSGELILSCSS</sequence>
<keyword evidence="3 8" id="KW-0548">Nucleotidyltransferase</keyword>
<evidence type="ECO:0000256" key="8">
    <source>
        <dbReference type="HAMAP-Rule" id="MF_00692"/>
    </source>
</evidence>
<feature type="binding site" evidence="8">
    <location>
        <position position="120"/>
    </location>
    <ligand>
        <name>ATP</name>
        <dbReference type="ChEBI" id="CHEBI:30616"/>
    </ligand>
</feature>
<evidence type="ECO:0000256" key="1">
    <source>
        <dbReference type="ARBA" id="ARBA00009747"/>
    </source>
</evidence>
<keyword evidence="6 8" id="KW-0067">ATP-binding</keyword>
<dbReference type="GO" id="GO:0005524">
    <property type="term" value="F:ATP binding"/>
    <property type="evidence" value="ECO:0007669"/>
    <property type="project" value="UniProtKB-UniRule"/>
</dbReference>
<dbReference type="HAMAP" id="MF_00692">
    <property type="entry name" value="SelO"/>
    <property type="match status" value="1"/>
</dbReference>
<gene>
    <name evidence="8" type="primary">ydiU</name>
    <name evidence="8" type="synonym">selO</name>
    <name evidence="9" type="ORF">FEMY_15030</name>
    <name evidence="10" type="ORF">JZL65_07000</name>
</gene>
<comment type="catalytic activity">
    <reaction evidence="8">
        <text>L-threonyl-[protein] + ATP = 3-O-(5'-adenylyl)-L-threonyl-[protein] + diphosphate</text>
        <dbReference type="Rhea" id="RHEA:54292"/>
        <dbReference type="Rhea" id="RHEA-COMP:11060"/>
        <dbReference type="Rhea" id="RHEA-COMP:13847"/>
        <dbReference type="ChEBI" id="CHEBI:30013"/>
        <dbReference type="ChEBI" id="CHEBI:30616"/>
        <dbReference type="ChEBI" id="CHEBI:33019"/>
        <dbReference type="ChEBI" id="CHEBI:138113"/>
        <dbReference type="EC" id="2.7.7.108"/>
    </reaction>
</comment>
<feature type="binding site" evidence="8">
    <location>
        <position position="178"/>
    </location>
    <ligand>
        <name>ATP</name>
        <dbReference type="ChEBI" id="CHEBI:30616"/>
    </ligand>
</feature>
<evidence type="ECO:0000256" key="4">
    <source>
        <dbReference type="ARBA" id="ARBA00022723"/>
    </source>
</evidence>
<dbReference type="RefSeq" id="WP_062188153.1">
    <property type="nucleotide sequence ID" value="NZ_CP053675.1"/>
</dbReference>
<comment type="similarity">
    <text evidence="1 8">Belongs to the SELO family.</text>
</comment>
<feature type="binding site" evidence="8">
    <location>
        <position position="108"/>
    </location>
    <ligand>
        <name>ATP</name>
        <dbReference type="ChEBI" id="CHEBI:30616"/>
    </ligand>
</feature>
<comment type="catalytic activity">
    <reaction evidence="8">
        <text>L-tyrosyl-[protein] + ATP = O-(5'-adenylyl)-L-tyrosyl-[protein] + diphosphate</text>
        <dbReference type="Rhea" id="RHEA:54288"/>
        <dbReference type="Rhea" id="RHEA-COMP:10136"/>
        <dbReference type="Rhea" id="RHEA-COMP:13846"/>
        <dbReference type="ChEBI" id="CHEBI:30616"/>
        <dbReference type="ChEBI" id="CHEBI:33019"/>
        <dbReference type="ChEBI" id="CHEBI:46858"/>
        <dbReference type="ChEBI" id="CHEBI:83624"/>
        <dbReference type="EC" id="2.7.7.108"/>
    </reaction>
</comment>
<keyword evidence="8" id="KW-0464">Manganese</keyword>
<dbReference type="GO" id="GO:0000287">
    <property type="term" value="F:magnesium ion binding"/>
    <property type="evidence" value="ECO:0007669"/>
    <property type="project" value="UniProtKB-UniRule"/>
</dbReference>
<evidence type="ECO:0000256" key="7">
    <source>
        <dbReference type="ARBA" id="ARBA00022842"/>
    </source>
</evidence>
<dbReference type="PATRIC" id="fig|1789004.3.peg.1533"/>
<dbReference type="EC" id="2.7.7.108" evidence="8"/>
<dbReference type="GO" id="GO:0030145">
    <property type="term" value="F:manganese ion binding"/>
    <property type="evidence" value="ECO:0007669"/>
    <property type="project" value="UniProtKB-UniRule"/>
</dbReference>
<evidence type="ECO:0000256" key="3">
    <source>
        <dbReference type="ARBA" id="ARBA00022695"/>
    </source>
</evidence>
<comment type="catalytic activity">
    <reaction evidence="8">
        <text>L-tyrosyl-[protein] + UTP = O-(5'-uridylyl)-L-tyrosyl-[protein] + diphosphate</text>
        <dbReference type="Rhea" id="RHEA:83887"/>
        <dbReference type="Rhea" id="RHEA-COMP:10136"/>
        <dbReference type="Rhea" id="RHEA-COMP:20238"/>
        <dbReference type="ChEBI" id="CHEBI:33019"/>
        <dbReference type="ChEBI" id="CHEBI:46398"/>
        <dbReference type="ChEBI" id="CHEBI:46858"/>
        <dbReference type="ChEBI" id="CHEBI:90602"/>
    </reaction>
</comment>
<keyword evidence="11" id="KW-1185">Reference proteome</keyword>
<feature type="binding site" evidence="8">
    <location>
        <position position="88"/>
    </location>
    <ligand>
        <name>ATP</name>
        <dbReference type="ChEBI" id="CHEBI:30616"/>
    </ligand>
</feature>
<dbReference type="Proteomes" id="UP000683551">
    <property type="component" value="Chromosome"/>
</dbReference>
<dbReference type="InterPro" id="IPR003846">
    <property type="entry name" value="SelO"/>
</dbReference>
<feature type="binding site" evidence="8">
    <location>
        <position position="257"/>
    </location>
    <ligand>
        <name>Mg(2+)</name>
        <dbReference type="ChEBI" id="CHEBI:18420"/>
    </ligand>
</feature>
<keyword evidence="5 8" id="KW-0547">Nucleotide-binding</keyword>
<accession>A0A149VXJ3</accession>
<evidence type="ECO:0000256" key="5">
    <source>
        <dbReference type="ARBA" id="ARBA00022741"/>
    </source>
</evidence>
<feature type="binding site" evidence="8">
    <location>
        <position position="121"/>
    </location>
    <ligand>
        <name>ATP</name>
        <dbReference type="ChEBI" id="CHEBI:30616"/>
    </ligand>
</feature>
<evidence type="ECO:0000256" key="6">
    <source>
        <dbReference type="ARBA" id="ARBA00022840"/>
    </source>
</evidence>
<proteinExistence type="inferred from homology"/>
<accession>A0A8F3IHJ3</accession>
<evidence type="ECO:0000313" key="9">
    <source>
        <dbReference type="EMBL" id="KXW57953.1"/>
    </source>
</evidence>
<feature type="binding site" evidence="8">
    <location>
        <position position="90"/>
    </location>
    <ligand>
        <name>ATP</name>
        <dbReference type="ChEBI" id="CHEBI:30616"/>
    </ligand>
</feature>
<dbReference type="EC" id="2.7.7.-" evidence="8"/>
<dbReference type="PANTHER" id="PTHR32057:SF14">
    <property type="entry name" value="PROTEIN ADENYLYLTRANSFERASE SELO, MITOCHONDRIAL"/>
    <property type="match status" value="1"/>
</dbReference>
<comment type="catalytic activity">
    <reaction evidence="8">
        <text>L-seryl-[protein] + UTP = O-(5'-uridylyl)-L-seryl-[protein] + diphosphate</text>
        <dbReference type="Rhea" id="RHEA:64604"/>
        <dbReference type="Rhea" id="RHEA-COMP:9863"/>
        <dbReference type="Rhea" id="RHEA-COMP:16635"/>
        <dbReference type="ChEBI" id="CHEBI:29999"/>
        <dbReference type="ChEBI" id="CHEBI:33019"/>
        <dbReference type="ChEBI" id="CHEBI:46398"/>
        <dbReference type="ChEBI" id="CHEBI:156051"/>
    </reaction>
</comment>
<comment type="function">
    <text evidence="8">Nucleotidyltransferase involved in the post-translational modification of proteins. It can catalyze the addition of adenosine monophosphate (AMP) or uridine monophosphate (UMP) to a protein, resulting in modifications known as AMPylation and UMPylation.</text>
</comment>
<feature type="binding site" evidence="8">
    <location>
        <position position="257"/>
    </location>
    <ligand>
        <name>ATP</name>
        <dbReference type="ChEBI" id="CHEBI:30616"/>
    </ligand>
</feature>
<feature type="binding site" evidence="8">
    <location>
        <position position="248"/>
    </location>
    <ligand>
        <name>Mg(2+)</name>
        <dbReference type="ChEBI" id="CHEBI:18420"/>
    </ligand>
</feature>
<evidence type="ECO:0000256" key="2">
    <source>
        <dbReference type="ARBA" id="ARBA00022679"/>
    </source>
</evidence>
<comment type="catalytic activity">
    <reaction evidence="8">
        <text>L-seryl-[protein] + ATP = 3-O-(5'-adenylyl)-L-seryl-[protein] + diphosphate</text>
        <dbReference type="Rhea" id="RHEA:58120"/>
        <dbReference type="Rhea" id="RHEA-COMP:9863"/>
        <dbReference type="Rhea" id="RHEA-COMP:15073"/>
        <dbReference type="ChEBI" id="CHEBI:29999"/>
        <dbReference type="ChEBI" id="CHEBI:30616"/>
        <dbReference type="ChEBI" id="CHEBI:33019"/>
        <dbReference type="ChEBI" id="CHEBI:142516"/>
        <dbReference type="EC" id="2.7.7.108"/>
    </reaction>
</comment>
<dbReference type="Proteomes" id="UP000075653">
    <property type="component" value="Unassembled WGS sequence"/>
</dbReference>
<feature type="binding site" evidence="8">
    <location>
        <position position="171"/>
    </location>
    <ligand>
        <name>ATP</name>
        <dbReference type="ChEBI" id="CHEBI:30616"/>
    </ligand>
</feature>
<dbReference type="Pfam" id="PF02696">
    <property type="entry name" value="SelO"/>
    <property type="match status" value="1"/>
</dbReference>
<dbReference type="NCBIfam" id="NF000658">
    <property type="entry name" value="PRK00029.1"/>
    <property type="match status" value="1"/>
</dbReference>
<dbReference type="GO" id="GO:0070733">
    <property type="term" value="F:AMPylase activity"/>
    <property type="evidence" value="ECO:0007669"/>
    <property type="project" value="UniProtKB-EC"/>
</dbReference>
<evidence type="ECO:0000313" key="10">
    <source>
        <dbReference type="EMBL" id="QWY76266.1"/>
    </source>
</evidence>